<dbReference type="SMART" id="SM00233">
    <property type="entry name" value="PH"/>
    <property type="match status" value="1"/>
</dbReference>
<feature type="region of interest" description="Disordered" evidence="1">
    <location>
        <begin position="213"/>
        <end position="232"/>
    </location>
</feature>
<dbReference type="Gene3D" id="1.10.220.20">
    <property type="match status" value="1"/>
</dbReference>
<dbReference type="CTD" id="35425"/>
<dbReference type="InterPro" id="IPR001849">
    <property type="entry name" value="PH_domain"/>
</dbReference>
<dbReference type="Pfam" id="PF00169">
    <property type="entry name" value="PH"/>
    <property type="match status" value="1"/>
</dbReference>
<dbReference type="CDD" id="cd00171">
    <property type="entry name" value="Sec7"/>
    <property type="match status" value="1"/>
</dbReference>
<protein>
    <submittedName>
        <fullName evidence="5">Cytohesin-1 isoform X4</fullName>
    </submittedName>
</protein>
<name>A0A8B7NM66_HYAAZ</name>
<dbReference type="PANTHER" id="PTHR10663">
    <property type="entry name" value="GUANYL-NUCLEOTIDE EXCHANGE FACTOR"/>
    <property type="match status" value="1"/>
</dbReference>
<reference evidence="5" key="1">
    <citation type="submission" date="2025-08" db="UniProtKB">
        <authorList>
            <consortium name="RefSeq"/>
        </authorList>
    </citation>
    <scope>IDENTIFICATION</scope>
    <source>
        <tissue evidence="5">Whole organism</tissue>
    </source>
</reference>
<dbReference type="PROSITE" id="PS50003">
    <property type="entry name" value="PH_DOMAIN"/>
    <property type="match status" value="1"/>
</dbReference>
<dbReference type="GeneID" id="108671310"/>
<dbReference type="Gene3D" id="1.10.1000.11">
    <property type="entry name" value="Arf Nucleotide-binding Site Opener,domain 2"/>
    <property type="match status" value="1"/>
</dbReference>
<feature type="region of interest" description="Disordered" evidence="1">
    <location>
        <begin position="132"/>
        <end position="158"/>
    </location>
</feature>
<dbReference type="InterPro" id="IPR000904">
    <property type="entry name" value="Sec7_dom"/>
</dbReference>
<dbReference type="Gene3D" id="2.30.29.30">
    <property type="entry name" value="Pleckstrin-homology domain (PH domain)/Phosphotyrosine-binding domain (PTB)"/>
    <property type="match status" value="1"/>
</dbReference>
<organism evidence="4 5">
    <name type="scientific">Hyalella azteca</name>
    <name type="common">Amphipod</name>
    <dbReference type="NCBI Taxonomy" id="294128"/>
    <lineage>
        <taxon>Eukaryota</taxon>
        <taxon>Metazoa</taxon>
        <taxon>Ecdysozoa</taxon>
        <taxon>Arthropoda</taxon>
        <taxon>Crustacea</taxon>
        <taxon>Multicrustacea</taxon>
        <taxon>Malacostraca</taxon>
        <taxon>Eumalacostraca</taxon>
        <taxon>Peracarida</taxon>
        <taxon>Amphipoda</taxon>
        <taxon>Senticaudata</taxon>
        <taxon>Talitrida</taxon>
        <taxon>Talitroidea</taxon>
        <taxon>Hyalellidae</taxon>
        <taxon>Hyalella</taxon>
    </lineage>
</organism>
<feature type="domain" description="SEC7" evidence="3">
    <location>
        <begin position="218"/>
        <end position="405"/>
    </location>
</feature>
<evidence type="ECO:0000259" key="2">
    <source>
        <dbReference type="PROSITE" id="PS50003"/>
    </source>
</evidence>
<dbReference type="FunFam" id="2.30.29.30:FF:000309">
    <property type="entry name" value="Uncharacterized protein, isoform B"/>
    <property type="match status" value="1"/>
</dbReference>
<dbReference type="PANTHER" id="PTHR10663:SF402">
    <property type="entry name" value="MIP16918P"/>
    <property type="match status" value="1"/>
</dbReference>
<dbReference type="SUPFAM" id="SSF48425">
    <property type="entry name" value="Sec7 domain"/>
    <property type="match status" value="1"/>
</dbReference>
<dbReference type="Pfam" id="PF01369">
    <property type="entry name" value="Sec7"/>
    <property type="match status" value="1"/>
</dbReference>
<dbReference type="PROSITE" id="PS50190">
    <property type="entry name" value="SEC7"/>
    <property type="match status" value="1"/>
</dbReference>
<dbReference type="GO" id="GO:0032012">
    <property type="term" value="P:regulation of ARF protein signal transduction"/>
    <property type="evidence" value="ECO:0007669"/>
    <property type="project" value="InterPro"/>
</dbReference>
<evidence type="ECO:0000313" key="5">
    <source>
        <dbReference type="RefSeq" id="XP_018014316.1"/>
    </source>
</evidence>
<dbReference type="SUPFAM" id="SSF50729">
    <property type="entry name" value="PH domain-like"/>
    <property type="match status" value="1"/>
</dbReference>
<feature type="compositionally biased region" description="Polar residues" evidence="1">
    <location>
        <begin position="1"/>
        <end position="13"/>
    </location>
</feature>
<sequence length="557" mass="62536">MVTTSLAMATTSGRGQGVPNGRPPRPATSKSRKISAPVALQATTSPSENSSSGSISDCVSPSISKIRKASKANVNILVNGETVSSSSDSWSPTSGSMGSYASLTSLKSSDDRQSHVHSSSFLSGLLTLGRRRKKSRSKIEGLFSPSKSRSTSPKNDSAVKSSSLWSLKCGSAVVFKLDSKLSSRSSTGIENVCVSNSEQLKDEMADVTAEMETLEGGDDGKNNPKSKQMSIGRKKFNMDPKKGIEYLIDHGLLKNTPDDISKFLYNGEGLNKTAIGDYLGERHDFNQTVLDSFVALHNFTDLILVQALRQFLWSFRLPGEAQKIDRMMERFARHYCDLNPTIFKHPDTCFVLSFAIIMLNTSLHNPAVKDKQTLEQFINMNRGIDNGDDLPRELLESLYESIKTEPFKIPEDDGNDLMHTFFNPDREGWLWKQGGRYKSWKRRWFILNDNCLYYFEFTTDKEPRGIIPLENIEVREVHDRNKPHCFELYATSTDFIKACKTDSEGKVVEGKHTVYRMSAATHDEKEEWIKCIRQSISHNPFYDLLAKRKKNIQKNNS</sequence>
<feature type="domain" description="PH" evidence="2">
    <location>
        <begin position="423"/>
        <end position="537"/>
    </location>
</feature>
<dbReference type="FunFam" id="1.10.220.20:FF:000003">
    <property type="entry name" value="Cytohesin 1"/>
    <property type="match status" value="1"/>
</dbReference>
<evidence type="ECO:0000313" key="4">
    <source>
        <dbReference type="Proteomes" id="UP000694843"/>
    </source>
</evidence>
<dbReference type="CDD" id="cd01252">
    <property type="entry name" value="PH_GRP1-like"/>
    <property type="match status" value="1"/>
</dbReference>
<dbReference type="InterPro" id="IPR035999">
    <property type="entry name" value="Sec7_dom_sf"/>
</dbReference>
<dbReference type="InterPro" id="IPR023394">
    <property type="entry name" value="Sec7_C_sf"/>
</dbReference>
<dbReference type="OMA" id="GASHWRA"/>
<dbReference type="OrthoDB" id="430364at2759"/>
<dbReference type="SMART" id="SM00222">
    <property type="entry name" value="Sec7"/>
    <property type="match status" value="1"/>
</dbReference>
<dbReference type="Proteomes" id="UP000694843">
    <property type="component" value="Unplaced"/>
</dbReference>
<dbReference type="RefSeq" id="XP_018014316.1">
    <property type="nucleotide sequence ID" value="XM_018158827.2"/>
</dbReference>
<dbReference type="FunFam" id="1.10.1000.11:FF:000002">
    <property type="entry name" value="Cytohesin 1"/>
    <property type="match status" value="1"/>
</dbReference>
<feature type="region of interest" description="Disordered" evidence="1">
    <location>
        <begin position="1"/>
        <end position="59"/>
    </location>
</feature>
<dbReference type="AlphaFoldDB" id="A0A8B7NM66"/>
<gene>
    <name evidence="5" type="primary">LOC108671310</name>
</gene>
<dbReference type="InterPro" id="IPR011993">
    <property type="entry name" value="PH-like_dom_sf"/>
</dbReference>
<proteinExistence type="predicted"/>
<accession>A0A8B7NM66</accession>
<feature type="compositionally biased region" description="Polar residues" evidence="1">
    <location>
        <begin position="145"/>
        <end position="158"/>
    </location>
</feature>
<dbReference type="GO" id="GO:0005085">
    <property type="term" value="F:guanyl-nucleotide exchange factor activity"/>
    <property type="evidence" value="ECO:0007669"/>
    <property type="project" value="InterPro"/>
</dbReference>
<evidence type="ECO:0000259" key="3">
    <source>
        <dbReference type="PROSITE" id="PS50190"/>
    </source>
</evidence>
<feature type="compositionally biased region" description="Low complexity" evidence="1">
    <location>
        <begin position="45"/>
        <end position="56"/>
    </location>
</feature>
<evidence type="ECO:0000256" key="1">
    <source>
        <dbReference type="SAM" id="MobiDB-lite"/>
    </source>
</evidence>
<keyword evidence="4" id="KW-1185">Reference proteome</keyword>